<dbReference type="PANTHER" id="PTHR19855:SF11">
    <property type="entry name" value="RIBOSOME BIOGENESIS PROTEIN WDR12"/>
    <property type="match status" value="1"/>
</dbReference>
<comment type="function">
    <text evidence="6">Component of the NOP7 complex, which is required for maturation of the 25S and 5.8S ribosomal RNAs and formation of the 60S ribosome.</text>
</comment>
<dbReference type="InterPro" id="IPR036322">
    <property type="entry name" value="WD40_repeat_dom_sf"/>
</dbReference>
<dbReference type="InterPro" id="IPR001680">
    <property type="entry name" value="WD40_rpt"/>
</dbReference>
<dbReference type="SMART" id="SM00320">
    <property type="entry name" value="WD40"/>
    <property type="match status" value="5"/>
</dbReference>
<feature type="repeat" description="WD" evidence="7">
    <location>
        <begin position="276"/>
        <end position="318"/>
    </location>
</feature>
<dbReference type="InterPro" id="IPR028599">
    <property type="entry name" value="WDR12/Ytm1"/>
</dbReference>
<proteinExistence type="inferred from homology"/>
<dbReference type="InterPro" id="IPR019775">
    <property type="entry name" value="WD40_repeat_CS"/>
</dbReference>
<evidence type="ECO:0000256" key="3">
    <source>
        <dbReference type="ARBA" id="ARBA00022574"/>
    </source>
</evidence>
<dbReference type="SUPFAM" id="SSF50978">
    <property type="entry name" value="WD40 repeat-like"/>
    <property type="match status" value="1"/>
</dbReference>
<dbReference type="HAMAP" id="MF_03029">
    <property type="entry name" value="WDR12"/>
    <property type="match status" value="1"/>
</dbReference>
<feature type="repeat" description="WD" evidence="7">
    <location>
        <begin position="363"/>
        <end position="399"/>
    </location>
</feature>
<evidence type="ECO:0000256" key="2">
    <source>
        <dbReference type="ARBA" id="ARBA00022552"/>
    </source>
</evidence>
<dbReference type="InterPro" id="IPR015943">
    <property type="entry name" value="WD40/YVTN_repeat-like_dom_sf"/>
</dbReference>
<dbReference type="Pfam" id="PF08154">
    <property type="entry name" value="NLE"/>
    <property type="match status" value="1"/>
</dbReference>
<evidence type="ECO:0000256" key="6">
    <source>
        <dbReference type="HAMAP-Rule" id="MF_03029"/>
    </source>
</evidence>
<dbReference type="GO" id="GO:0043021">
    <property type="term" value="F:ribonucleoprotein complex binding"/>
    <property type="evidence" value="ECO:0007669"/>
    <property type="project" value="UniProtKB-UniRule"/>
</dbReference>
<dbReference type="AlphaFoldDB" id="A0A6G1IBG1"/>
<keyword evidence="10" id="KW-1185">Reference proteome</keyword>
<feature type="domain" description="NLE" evidence="8">
    <location>
        <begin position="10"/>
        <end position="74"/>
    </location>
</feature>
<dbReference type="PROSITE" id="PS50294">
    <property type="entry name" value="WD_REPEATS_REGION"/>
    <property type="match status" value="3"/>
</dbReference>
<comment type="similarity">
    <text evidence="6">Belongs to the WD repeat WDR12/YTM1 family.</text>
</comment>
<feature type="repeat" description="WD" evidence="7">
    <location>
        <begin position="127"/>
        <end position="155"/>
    </location>
</feature>
<name>A0A6G1IBG1_9PEZI</name>
<reference evidence="9" key="1">
    <citation type="journal article" date="2020" name="Stud. Mycol.">
        <title>101 Dothideomycetes genomes: a test case for predicting lifestyles and emergence of pathogens.</title>
        <authorList>
            <person name="Haridas S."/>
            <person name="Albert R."/>
            <person name="Binder M."/>
            <person name="Bloem J."/>
            <person name="Labutti K."/>
            <person name="Salamov A."/>
            <person name="Andreopoulos B."/>
            <person name="Baker S."/>
            <person name="Barry K."/>
            <person name="Bills G."/>
            <person name="Bluhm B."/>
            <person name="Cannon C."/>
            <person name="Castanera R."/>
            <person name="Culley D."/>
            <person name="Daum C."/>
            <person name="Ezra D."/>
            <person name="Gonzalez J."/>
            <person name="Henrissat B."/>
            <person name="Kuo A."/>
            <person name="Liang C."/>
            <person name="Lipzen A."/>
            <person name="Lutzoni F."/>
            <person name="Magnuson J."/>
            <person name="Mondo S."/>
            <person name="Nolan M."/>
            <person name="Ohm R."/>
            <person name="Pangilinan J."/>
            <person name="Park H.-J."/>
            <person name="Ramirez L."/>
            <person name="Alfaro M."/>
            <person name="Sun H."/>
            <person name="Tritt A."/>
            <person name="Yoshinaga Y."/>
            <person name="Zwiers L.-H."/>
            <person name="Turgeon B."/>
            <person name="Goodwin S."/>
            <person name="Spatafora J."/>
            <person name="Crous P."/>
            <person name="Grigoriev I."/>
        </authorList>
    </citation>
    <scope>NUCLEOTIDE SEQUENCE</scope>
    <source>
        <strain evidence="9">CBS 262.69</strain>
    </source>
</reference>
<dbReference type="GO" id="GO:0030687">
    <property type="term" value="C:preribosome, large subunit precursor"/>
    <property type="evidence" value="ECO:0007669"/>
    <property type="project" value="UniProtKB-UniRule"/>
</dbReference>
<dbReference type="PROSITE" id="PS50082">
    <property type="entry name" value="WD_REPEATS_2"/>
    <property type="match status" value="5"/>
</dbReference>
<sequence>MDIDTRTTQIRVQFTTRDDSVQLPEDTGPLLLATGLARLSLSRLVNDLLQPEKPIPFEFLVNGRFLRSTIDQFLTDNGLSAEHVLTLEYVRAQIPPQHVTSFEQDDWIAGVDVYSATSPAAQWSNSNPDTALIATAGYDGYLRVWNATGSDVLATSPDAVNGGHKASARAVRFLTADKIASAGADRTVRVWDYSGDTLTPSIELYGHTASIDALAVHAPSNSILSGSTDGNVGLWTTNKAGAPGADADLTTPFMPSQKRRKTADVRVSKRGPLALMSGHHQAISAVAFKADDHTVAYSASWDKTLRTWDLATHTLVDTRTTQNALSAMAEMAELGLVAVGSVARHITLVDVRAGAAAVAALTLRGHANTVSALAAEPGNKFGLVSGGHDGVCRIWDVRSVRAEGGGGVGECVAVVAREKARQEGKERVKAGAGVKVFDVTWDKEVGIVSVGEDRRVQINRAG</sequence>
<dbReference type="PROSITE" id="PS00678">
    <property type="entry name" value="WD_REPEATS_1"/>
    <property type="match status" value="2"/>
</dbReference>
<evidence type="ECO:0000256" key="4">
    <source>
        <dbReference type="ARBA" id="ARBA00022737"/>
    </source>
</evidence>
<evidence type="ECO:0000256" key="5">
    <source>
        <dbReference type="ARBA" id="ARBA00023242"/>
    </source>
</evidence>
<keyword evidence="4" id="KW-0677">Repeat</keyword>
<comment type="subunit">
    <text evidence="6">Component of the NOP7 complex, composed of ERB1, NOP7 and YTM1. Within the NOP7 complex ERB1 appears to interact directly with NOP7 and YTM1. The NOP7 complex also associates with the 66S pre-ribosome.</text>
</comment>
<feature type="repeat" description="WD" evidence="7">
    <location>
        <begin position="161"/>
        <end position="201"/>
    </location>
</feature>
<dbReference type="Proteomes" id="UP000799640">
    <property type="component" value="Unassembled WGS sequence"/>
</dbReference>
<keyword evidence="1 6" id="KW-0690">Ribosome biogenesis</keyword>
<dbReference type="GO" id="GO:0000463">
    <property type="term" value="P:maturation of LSU-rRNA from tricistronic rRNA transcript (SSU-rRNA, 5.8S rRNA, LSU-rRNA)"/>
    <property type="evidence" value="ECO:0007669"/>
    <property type="project" value="UniProtKB-UniRule"/>
</dbReference>
<keyword evidence="3 7" id="KW-0853">WD repeat</keyword>
<accession>A0A6G1IBG1</accession>
<keyword evidence="5 6" id="KW-0539">Nucleus</keyword>
<dbReference type="InterPro" id="IPR012972">
    <property type="entry name" value="NLE"/>
</dbReference>
<evidence type="ECO:0000256" key="7">
    <source>
        <dbReference type="PROSITE-ProRule" id="PRU00221"/>
    </source>
</evidence>
<dbReference type="GO" id="GO:0000466">
    <property type="term" value="P:maturation of 5.8S rRNA from tricistronic rRNA transcript (SSU-rRNA, 5.8S rRNA, LSU-rRNA)"/>
    <property type="evidence" value="ECO:0007669"/>
    <property type="project" value="UniProtKB-UniRule"/>
</dbReference>
<dbReference type="InterPro" id="IPR020472">
    <property type="entry name" value="WD40_PAC1"/>
</dbReference>
<dbReference type="GO" id="GO:0070545">
    <property type="term" value="C:PeBoW complex"/>
    <property type="evidence" value="ECO:0007669"/>
    <property type="project" value="TreeGrafter"/>
</dbReference>
<keyword evidence="2 6" id="KW-0698">rRNA processing</keyword>
<evidence type="ECO:0000313" key="9">
    <source>
        <dbReference type="EMBL" id="KAF2405630.1"/>
    </source>
</evidence>
<organism evidence="9 10">
    <name type="scientific">Trichodelitschia bisporula</name>
    <dbReference type="NCBI Taxonomy" id="703511"/>
    <lineage>
        <taxon>Eukaryota</taxon>
        <taxon>Fungi</taxon>
        <taxon>Dikarya</taxon>
        <taxon>Ascomycota</taxon>
        <taxon>Pezizomycotina</taxon>
        <taxon>Dothideomycetes</taxon>
        <taxon>Dothideomycetes incertae sedis</taxon>
        <taxon>Phaeotrichales</taxon>
        <taxon>Phaeotrichaceae</taxon>
        <taxon>Trichodelitschia</taxon>
    </lineage>
</organism>
<dbReference type="Gene3D" id="2.130.10.10">
    <property type="entry name" value="YVTN repeat-like/Quinoprotein amine dehydrogenase"/>
    <property type="match status" value="1"/>
</dbReference>
<dbReference type="PANTHER" id="PTHR19855">
    <property type="entry name" value="WD40 REPEAT PROTEIN 12, 37"/>
    <property type="match status" value="1"/>
</dbReference>
<protein>
    <recommendedName>
        <fullName evidence="6">Ribosome biogenesis protein YTM1</fullName>
    </recommendedName>
</protein>
<gene>
    <name evidence="6" type="primary">YTM1</name>
    <name evidence="9" type="ORF">EJ06DRAFT_467984</name>
</gene>
<dbReference type="PRINTS" id="PR00320">
    <property type="entry name" value="GPROTEINBRPT"/>
</dbReference>
<feature type="repeat" description="WD" evidence="7">
    <location>
        <begin position="204"/>
        <end position="235"/>
    </location>
</feature>
<evidence type="ECO:0000313" key="10">
    <source>
        <dbReference type="Proteomes" id="UP000799640"/>
    </source>
</evidence>
<dbReference type="Pfam" id="PF00400">
    <property type="entry name" value="WD40"/>
    <property type="match status" value="5"/>
</dbReference>
<evidence type="ECO:0000256" key="1">
    <source>
        <dbReference type="ARBA" id="ARBA00022517"/>
    </source>
</evidence>
<dbReference type="EMBL" id="ML996687">
    <property type="protein sequence ID" value="KAF2405630.1"/>
    <property type="molecule type" value="Genomic_DNA"/>
</dbReference>
<evidence type="ECO:0000259" key="8">
    <source>
        <dbReference type="Pfam" id="PF08154"/>
    </source>
</evidence>
<comment type="subcellular location">
    <subcellularLocation>
        <location evidence="6">Nucleus</location>
        <location evidence="6">Nucleolus</location>
    </subcellularLocation>
    <subcellularLocation>
        <location evidence="6">Nucleus</location>
        <location evidence="6">Nucleoplasm</location>
    </subcellularLocation>
</comment>
<dbReference type="OrthoDB" id="10251381at2759"/>
<dbReference type="GO" id="GO:0005654">
    <property type="term" value="C:nucleoplasm"/>
    <property type="evidence" value="ECO:0007669"/>
    <property type="project" value="UniProtKB-SubCell"/>
</dbReference>